<dbReference type="PROSITE" id="PS50045">
    <property type="entry name" value="SIGMA54_INTERACT_4"/>
    <property type="match status" value="1"/>
</dbReference>
<organism evidence="7 8">
    <name type="scientific">Tractidigestivibacter montrealensis</name>
    <dbReference type="NCBI Taxonomy" id="2972466"/>
    <lineage>
        <taxon>Bacteria</taxon>
        <taxon>Bacillati</taxon>
        <taxon>Actinomycetota</taxon>
        <taxon>Coriobacteriia</taxon>
        <taxon>Coriobacteriales</taxon>
        <taxon>Atopobiaceae</taxon>
        <taxon>Tractidigestivibacter</taxon>
    </lineage>
</organism>
<dbReference type="PANTHER" id="PTHR32071">
    <property type="entry name" value="TRANSCRIPTIONAL REGULATORY PROTEIN"/>
    <property type="match status" value="1"/>
</dbReference>
<feature type="domain" description="Sigma-54 factor interaction" evidence="4">
    <location>
        <begin position="108"/>
        <end position="328"/>
    </location>
</feature>
<name>A0ABT1Z7U0_9ACTN</name>
<dbReference type="SUPFAM" id="SSF53062">
    <property type="entry name" value="PTS system fructose IIA component-like"/>
    <property type="match status" value="1"/>
</dbReference>
<dbReference type="PANTHER" id="PTHR32071:SF38">
    <property type="entry name" value="PSP OPERON TRANSCRIPTIONAL ACTIVATOR"/>
    <property type="match status" value="1"/>
</dbReference>
<dbReference type="Gene3D" id="3.40.50.300">
    <property type="entry name" value="P-loop containing nucleotide triphosphate hydrolases"/>
    <property type="match status" value="1"/>
</dbReference>
<dbReference type="EMBL" id="JANSKA010000003">
    <property type="protein sequence ID" value="MCR9036282.1"/>
    <property type="molecule type" value="Genomic_DNA"/>
</dbReference>
<dbReference type="InterPro" id="IPR036634">
    <property type="entry name" value="PRD_sf"/>
</dbReference>
<evidence type="ECO:0000259" key="5">
    <source>
        <dbReference type="PROSITE" id="PS51096"/>
    </source>
</evidence>
<evidence type="ECO:0000313" key="7">
    <source>
        <dbReference type="EMBL" id="MCR9036282.1"/>
    </source>
</evidence>
<proteinExistence type="predicted"/>
<keyword evidence="8" id="KW-1185">Reference proteome</keyword>
<accession>A0ABT1Z7U0</accession>
<dbReference type="Pfam" id="PF00874">
    <property type="entry name" value="PRD"/>
    <property type="match status" value="1"/>
</dbReference>
<feature type="domain" description="PRD" evidence="6">
    <location>
        <begin position="795"/>
        <end position="901"/>
    </location>
</feature>
<evidence type="ECO:0000313" key="8">
    <source>
        <dbReference type="Proteomes" id="UP001204320"/>
    </source>
</evidence>
<evidence type="ECO:0000256" key="3">
    <source>
        <dbReference type="ARBA" id="ARBA00022840"/>
    </source>
</evidence>
<dbReference type="InterPro" id="IPR036662">
    <property type="entry name" value="PTS_EIIA_man-typ_sf"/>
</dbReference>
<dbReference type="Gene3D" id="3.40.50.510">
    <property type="entry name" value="Phosphotransferase system, mannose-type IIA component"/>
    <property type="match status" value="1"/>
</dbReference>
<dbReference type="Gene3D" id="1.10.1790.10">
    <property type="entry name" value="PRD domain"/>
    <property type="match status" value="1"/>
</dbReference>
<keyword evidence="2" id="KW-0547">Nucleotide-binding</keyword>
<feature type="domain" description="PTS EIIA type-4" evidence="5">
    <location>
        <begin position="540"/>
        <end position="676"/>
    </location>
</feature>
<dbReference type="Proteomes" id="UP001204320">
    <property type="component" value="Unassembled WGS sequence"/>
</dbReference>
<keyword evidence="3" id="KW-0067">ATP-binding</keyword>
<sequence>MAGVETKGEILSYLDKVTREIDPPKTESFTTTAVASACHVSRNLASQYLNELVREGPAIKVGSRPVLFLHRRDLERYLQAKLEKNEYSSMSELLMLAGRRASRDFEQAIGSDLSLGQCVEQLKSAMQYPPHGIPVLLVGDHGTGKEYLSRLTFEYGKNAGILSKNASYISVDASRHSNAGASLERLIFGEGKIPGSVGNSHGGVVYIRRFDHLDPVSRDAILQRIRECETGAQEQGRTARFILGTSRDIDSDAVKAIARSIPIVIRLPRLSERTMEERTLLVMDFLKKEGQRAASDAAISRGALRALVASEFEDNVDGLRACITNCCANSYLNRKDDRLVIQTYNLPPDIISSLQTRVDDDQLIPGGTEDAFDSHRRVTGLFQQIVDAFHSFEDEKLSFDEFFSSAVATLKAYEDYLDFDDQNADERSASYEQVIGPIVDEVNESYGLDLTRKTARLLSHLVASQLWAGTPLTSWRLHNRVAFKSLCAELSRRYLVASSAVSQIDSKVRLALGAEMDDLVRAMLLLEICHVLSSGTKRREALGVVMCHGYSTATSIAEAANRMLHVRVFEAIDMTYEQQFSDVATPLAHLLERFSFCESMVILVDMGSLEQVLDVIPRSISSDVYVITNVSTGLALEVGSILASKECLSDNLPKVLEAASPSYRVARLSKTGEKILFCSEAGVGAAEKIRRLIQDSLPESLPVSFTTCDYNELVRDGNQSLAIEGQNVRAIVGTMNPNVTSVPFVALEDLLSQGYSDKLDAALAKYLDRSGISAFHSALLKNLTLRNVVESITILNPEMLYVEADNAIQRLSQLSGKKIDSRRRLGLYVHLCGLIERLVTNNFVDSFLGEDEFARSNPEFIAWFRAAFSEMCRRYRVEIPVSEIAYVHKMLEADGASGEVYCRNQVSFEDE</sequence>
<protein>
    <submittedName>
        <fullName evidence="7">PRD domain-containing protein</fullName>
    </submittedName>
</protein>
<dbReference type="InterPro" id="IPR002078">
    <property type="entry name" value="Sigma_54_int"/>
</dbReference>
<dbReference type="InterPro" id="IPR011608">
    <property type="entry name" value="PRD"/>
</dbReference>
<dbReference type="RefSeq" id="WP_118077686.1">
    <property type="nucleotide sequence ID" value="NZ_JANSKA010000003.1"/>
</dbReference>
<dbReference type="InterPro" id="IPR004701">
    <property type="entry name" value="PTS_EIIA_man-typ"/>
</dbReference>
<evidence type="ECO:0000259" key="4">
    <source>
        <dbReference type="PROSITE" id="PS50045"/>
    </source>
</evidence>
<gene>
    <name evidence="7" type="ORF">NVS32_04885</name>
</gene>
<dbReference type="PROSITE" id="PS51372">
    <property type="entry name" value="PRD_2"/>
    <property type="match status" value="1"/>
</dbReference>
<keyword evidence="1" id="KW-0808">Transferase</keyword>
<dbReference type="SUPFAM" id="SSF63520">
    <property type="entry name" value="PTS-regulatory domain, PRD"/>
    <property type="match status" value="1"/>
</dbReference>
<dbReference type="SUPFAM" id="SSF52540">
    <property type="entry name" value="P-loop containing nucleoside triphosphate hydrolases"/>
    <property type="match status" value="1"/>
</dbReference>
<reference evidence="7 8" key="1">
    <citation type="submission" date="2022-08" db="EMBL/GenBank/DDBJ databases">
        <title>Tractidigestivibacter montrealensis type strain KD21.</title>
        <authorList>
            <person name="Diop K."/>
            <person name="Richard C."/>
            <person name="Routy B."/>
        </authorList>
    </citation>
    <scope>NUCLEOTIDE SEQUENCE [LARGE SCALE GENOMIC DNA]</scope>
    <source>
        <strain evidence="7 8">KD21</strain>
    </source>
</reference>
<evidence type="ECO:0000256" key="2">
    <source>
        <dbReference type="ARBA" id="ARBA00022741"/>
    </source>
</evidence>
<dbReference type="PROSITE" id="PS51096">
    <property type="entry name" value="PTS_EIIA_TYPE_4"/>
    <property type="match status" value="1"/>
</dbReference>
<evidence type="ECO:0000256" key="1">
    <source>
        <dbReference type="ARBA" id="ARBA00022679"/>
    </source>
</evidence>
<dbReference type="Pfam" id="PF03610">
    <property type="entry name" value="EIIA-man"/>
    <property type="match status" value="1"/>
</dbReference>
<comment type="caution">
    <text evidence="7">The sequence shown here is derived from an EMBL/GenBank/DDBJ whole genome shotgun (WGS) entry which is preliminary data.</text>
</comment>
<dbReference type="InterPro" id="IPR027417">
    <property type="entry name" value="P-loop_NTPase"/>
</dbReference>
<evidence type="ECO:0000259" key="6">
    <source>
        <dbReference type="PROSITE" id="PS51372"/>
    </source>
</evidence>